<evidence type="ECO:0000313" key="2">
    <source>
        <dbReference type="EMBL" id="ACB54454.1"/>
    </source>
</evidence>
<name>B1X2U3_CROS5</name>
<keyword evidence="1" id="KW-0472">Membrane</keyword>
<dbReference type="Proteomes" id="UP000001203">
    <property type="component" value="Chromosome linear"/>
</dbReference>
<dbReference type="HOGENOM" id="CLU_1783661_0_0_3"/>
<keyword evidence="1" id="KW-1133">Transmembrane helix</keyword>
<dbReference type="RefSeq" id="WP_009547852.1">
    <property type="nucleotide sequence ID" value="NC_010547.1"/>
</dbReference>
<feature type="transmembrane region" description="Helical" evidence="1">
    <location>
        <begin position="78"/>
        <end position="98"/>
    </location>
</feature>
<feature type="transmembrane region" description="Helical" evidence="1">
    <location>
        <begin position="48"/>
        <end position="72"/>
    </location>
</feature>
<reference evidence="2 3" key="1">
    <citation type="journal article" date="2008" name="Proc. Natl. Acad. Sci. U.S.A.">
        <title>The genome of Cyanothece 51142, a unicellular diazotrophic cyanobacterium important in the marine nitrogen cycle.</title>
        <authorList>
            <person name="Welsh E.A."/>
            <person name="Liberton M."/>
            <person name="Stoeckel J."/>
            <person name="Loh T."/>
            <person name="Elvitigala T."/>
            <person name="Wang C."/>
            <person name="Wollam A."/>
            <person name="Fulton R.S."/>
            <person name="Clifton S.W."/>
            <person name="Jacobs J.M."/>
            <person name="Aurora R."/>
            <person name="Ghosh B.K."/>
            <person name="Sherman L.A."/>
            <person name="Smith R.D."/>
            <person name="Wilson R.K."/>
            <person name="Pakrasi H.B."/>
        </authorList>
    </citation>
    <scope>NUCLEOTIDE SEQUENCE [LARGE SCALE GENOMIC DNA]</scope>
    <source>
        <strain evidence="3">ATCC 51142 / BH68</strain>
    </source>
</reference>
<evidence type="ECO:0000313" key="3">
    <source>
        <dbReference type="Proteomes" id="UP000001203"/>
    </source>
</evidence>
<organism evidence="2 3">
    <name type="scientific">Crocosphaera subtropica (strain ATCC 51142 / BH68)</name>
    <name type="common">Cyanothece sp. (strain ATCC 51142)</name>
    <dbReference type="NCBI Taxonomy" id="43989"/>
    <lineage>
        <taxon>Bacteria</taxon>
        <taxon>Bacillati</taxon>
        <taxon>Cyanobacteriota</taxon>
        <taxon>Cyanophyceae</taxon>
        <taxon>Oscillatoriophycideae</taxon>
        <taxon>Chroococcales</taxon>
        <taxon>Aphanothecaceae</taxon>
        <taxon>Crocosphaera</taxon>
        <taxon>Crocosphaera subtropica</taxon>
    </lineage>
</organism>
<keyword evidence="3" id="KW-1185">Reference proteome</keyword>
<dbReference type="KEGG" id="cyt:cce_5108"/>
<proteinExistence type="predicted"/>
<gene>
    <name evidence="2" type="ordered locus">cce_5108</name>
</gene>
<dbReference type="EMBL" id="CP000807">
    <property type="protein sequence ID" value="ACB54454.1"/>
    <property type="molecule type" value="Genomic_DNA"/>
</dbReference>
<accession>B1X2U3</accession>
<dbReference type="AlphaFoldDB" id="B1X2U3"/>
<keyword evidence="1" id="KW-0812">Transmembrane</keyword>
<dbReference type="STRING" id="43989.cce_5108"/>
<protein>
    <submittedName>
        <fullName evidence="2">Uncharacterized protein</fullName>
    </submittedName>
</protein>
<evidence type="ECO:0000256" key="1">
    <source>
        <dbReference type="SAM" id="Phobius"/>
    </source>
</evidence>
<sequence>MSYYPVILIPDVLQQVQREPIAKPIKPTYPKRPQPLPRLPPEPQPFNIQLLIVQGIIGLGTALFLGLFLSLFNSTLGAFTISLGLVTLLLFSGFNLYFQKKTFPQRKQAHESLQQRYLLKLDKYAIALCFTCLRFSFTRSLYFAM</sequence>